<keyword evidence="10" id="KW-0762">Sugar transport</keyword>
<sequence>MAVATSRPGSATPSPMPSRSPLERLRRWLGGSFSPYLFIAPFVIFFCAFSLFPFFYSLFLSFTHWHGDADPRFIGLDNYTFLLTDSSFWQSLGNSAVLWFLIVPVRVLVAVVIAALLSLPGLRLRGFFRTSMLLSYVVPLVAIAQVWLVLFDQDFGAVNTLLHIVHLPSIGWLTTSEWAKPTLALLVLWGGSAFAVLTMLAAIQAIPAEYYEAASIDGAGAVRQFFALTLPLLRRTVGFLVVFSTLGVVQMFAEPKVLTNGGPYNSTTTAGYLLNSYIANSDFGTGAANSFLLTILLVLLSLFMLRFLRAGEER</sequence>
<evidence type="ECO:0000256" key="6">
    <source>
        <dbReference type="ARBA" id="ARBA00023136"/>
    </source>
</evidence>
<feature type="transmembrane region" description="Helical" evidence="7">
    <location>
        <begin position="131"/>
        <end position="151"/>
    </location>
</feature>
<dbReference type="AlphaFoldDB" id="A0A401ZPZ4"/>
<evidence type="ECO:0000256" key="8">
    <source>
        <dbReference type="SAM" id="MobiDB-lite"/>
    </source>
</evidence>
<feature type="transmembrane region" description="Helical" evidence="7">
    <location>
        <begin position="183"/>
        <end position="203"/>
    </location>
</feature>
<dbReference type="SUPFAM" id="SSF161098">
    <property type="entry name" value="MetI-like"/>
    <property type="match status" value="1"/>
</dbReference>
<name>A0A401ZPZ4_9CHLR</name>
<dbReference type="GO" id="GO:0055085">
    <property type="term" value="P:transmembrane transport"/>
    <property type="evidence" value="ECO:0007669"/>
    <property type="project" value="InterPro"/>
</dbReference>
<evidence type="ECO:0000313" key="10">
    <source>
        <dbReference type="EMBL" id="GCE08854.1"/>
    </source>
</evidence>
<gene>
    <name evidence="10" type="ORF">KDAU_61830</name>
</gene>
<dbReference type="Proteomes" id="UP000287224">
    <property type="component" value="Unassembled WGS sequence"/>
</dbReference>
<feature type="transmembrane region" description="Helical" evidence="7">
    <location>
        <begin position="232"/>
        <end position="253"/>
    </location>
</feature>
<dbReference type="OrthoDB" id="9785347at2"/>
<keyword evidence="2 7" id="KW-0813">Transport</keyword>
<keyword evidence="5 7" id="KW-1133">Transmembrane helix</keyword>
<evidence type="ECO:0000256" key="2">
    <source>
        <dbReference type="ARBA" id="ARBA00022448"/>
    </source>
</evidence>
<comment type="similarity">
    <text evidence="7">Belongs to the binding-protein-dependent transport system permease family.</text>
</comment>
<evidence type="ECO:0000313" key="11">
    <source>
        <dbReference type="Proteomes" id="UP000287224"/>
    </source>
</evidence>
<dbReference type="EMBL" id="BIFQ01000002">
    <property type="protein sequence ID" value="GCE08854.1"/>
    <property type="molecule type" value="Genomic_DNA"/>
</dbReference>
<keyword evidence="11" id="KW-1185">Reference proteome</keyword>
<comment type="caution">
    <text evidence="10">The sequence shown here is derived from an EMBL/GenBank/DDBJ whole genome shotgun (WGS) entry which is preliminary data.</text>
</comment>
<feature type="transmembrane region" description="Helical" evidence="7">
    <location>
        <begin position="96"/>
        <end position="119"/>
    </location>
</feature>
<comment type="subcellular location">
    <subcellularLocation>
        <location evidence="1 7">Cell membrane</location>
        <topology evidence="1 7">Multi-pass membrane protein</topology>
    </subcellularLocation>
</comment>
<dbReference type="InterPro" id="IPR035906">
    <property type="entry name" value="MetI-like_sf"/>
</dbReference>
<organism evidence="10 11">
    <name type="scientific">Dictyobacter aurantiacus</name>
    <dbReference type="NCBI Taxonomy" id="1936993"/>
    <lineage>
        <taxon>Bacteria</taxon>
        <taxon>Bacillati</taxon>
        <taxon>Chloroflexota</taxon>
        <taxon>Ktedonobacteria</taxon>
        <taxon>Ktedonobacterales</taxon>
        <taxon>Dictyobacteraceae</taxon>
        <taxon>Dictyobacter</taxon>
    </lineage>
</organism>
<evidence type="ECO:0000256" key="1">
    <source>
        <dbReference type="ARBA" id="ARBA00004651"/>
    </source>
</evidence>
<feature type="domain" description="ABC transmembrane type-1" evidence="9">
    <location>
        <begin position="92"/>
        <end position="304"/>
    </location>
</feature>
<evidence type="ECO:0000256" key="3">
    <source>
        <dbReference type="ARBA" id="ARBA00022475"/>
    </source>
</evidence>
<evidence type="ECO:0000259" key="9">
    <source>
        <dbReference type="PROSITE" id="PS50928"/>
    </source>
</evidence>
<accession>A0A401ZPZ4</accession>
<keyword evidence="4 7" id="KW-0812">Transmembrane</keyword>
<feature type="transmembrane region" description="Helical" evidence="7">
    <location>
        <begin position="290"/>
        <end position="308"/>
    </location>
</feature>
<feature type="transmembrane region" description="Helical" evidence="7">
    <location>
        <begin position="36"/>
        <end position="56"/>
    </location>
</feature>
<dbReference type="InterPro" id="IPR000515">
    <property type="entry name" value="MetI-like"/>
</dbReference>
<evidence type="ECO:0000256" key="5">
    <source>
        <dbReference type="ARBA" id="ARBA00022989"/>
    </source>
</evidence>
<dbReference type="InterPro" id="IPR051393">
    <property type="entry name" value="ABC_transporter_permease"/>
</dbReference>
<dbReference type="PANTHER" id="PTHR30193:SF41">
    <property type="entry name" value="DIACETYLCHITOBIOSE UPTAKE SYSTEM PERMEASE PROTEIN NGCF"/>
    <property type="match status" value="1"/>
</dbReference>
<keyword evidence="6 7" id="KW-0472">Membrane</keyword>
<dbReference type="GO" id="GO:0005886">
    <property type="term" value="C:plasma membrane"/>
    <property type="evidence" value="ECO:0007669"/>
    <property type="project" value="UniProtKB-SubCell"/>
</dbReference>
<feature type="region of interest" description="Disordered" evidence="8">
    <location>
        <begin position="1"/>
        <end position="20"/>
    </location>
</feature>
<dbReference type="Pfam" id="PF00528">
    <property type="entry name" value="BPD_transp_1"/>
    <property type="match status" value="1"/>
</dbReference>
<proteinExistence type="inferred from homology"/>
<reference evidence="11" key="1">
    <citation type="submission" date="2018-12" db="EMBL/GenBank/DDBJ databases">
        <title>Tengunoibacter tsumagoiensis gen. nov., sp. nov., Dictyobacter kobayashii sp. nov., D. alpinus sp. nov., and D. joshuensis sp. nov. and description of Dictyobacteraceae fam. nov. within the order Ktedonobacterales isolated from Tengu-no-mugimeshi.</title>
        <authorList>
            <person name="Wang C.M."/>
            <person name="Zheng Y."/>
            <person name="Sakai Y."/>
            <person name="Toyoda A."/>
            <person name="Minakuchi Y."/>
            <person name="Abe K."/>
            <person name="Yokota A."/>
            <person name="Yabe S."/>
        </authorList>
    </citation>
    <scope>NUCLEOTIDE SEQUENCE [LARGE SCALE GENOMIC DNA]</scope>
    <source>
        <strain evidence="11">S-27</strain>
    </source>
</reference>
<dbReference type="RefSeq" id="WP_126601334.1">
    <property type="nucleotide sequence ID" value="NZ_BIFQ01000002.1"/>
</dbReference>
<keyword evidence="3" id="KW-1003">Cell membrane</keyword>
<protein>
    <submittedName>
        <fullName evidence="10">Sugar transporter</fullName>
    </submittedName>
</protein>
<evidence type="ECO:0000256" key="4">
    <source>
        <dbReference type="ARBA" id="ARBA00022692"/>
    </source>
</evidence>
<dbReference type="PANTHER" id="PTHR30193">
    <property type="entry name" value="ABC TRANSPORTER PERMEASE PROTEIN"/>
    <property type="match status" value="1"/>
</dbReference>
<dbReference type="Gene3D" id="1.10.3720.10">
    <property type="entry name" value="MetI-like"/>
    <property type="match status" value="1"/>
</dbReference>
<evidence type="ECO:0000256" key="7">
    <source>
        <dbReference type="RuleBase" id="RU363032"/>
    </source>
</evidence>
<dbReference type="CDD" id="cd06261">
    <property type="entry name" value="TM_PBP2"/>
    <property type="match status" value="1"/>
</dbReference>
<dbReference type="PROSITE" id="PS50928">
    <property type="entry name" value="ABC_TM1"/>
    <property type="match status" value="1"/>
</dbReference>